<dbReference type="AlphaFoldDB" id="A0A917VWJ1"/>
<feature type="DNA-binding region" description="H-T-H motif" evidence="4">
    <location>
        <begin position="31"/>
        <end position="50"/>
    </location>
</feature>
<dbReference type="PANTHER" id="PTHR30055:SF148">
    <property type="entry name" value="TETR-FAMILY TRANSCRIPTIONAL REGULATOR"/>
    <property type="match status" value="1"/>
</dbReference>
<dbReference type="PROSITE" id="PS50977">
    <property type="entry name" value="HTH_TETR_2"/>
    <property type="match status" value="1"/>
</dbReference>
<dbReference type="SUPFAM" id="SSF46689">
    <property type="entry name" value="Homeodomain-like"/>
    <property type="match status" value="1"/>
</dbReference>
<evidence type="ECO:0000256" key="4">
    <source>
        <dbReference type="PROSITE-ProRule" id="PRU00335"/>
    </source>
</evidence>
<dbReference type="PRINTS" id="PR00455">
    <property type="entry name" value="HTHTETR"/>
</dbReference>
<dbReference type="InterPro" id="IPR001647">
    <property type="entry name" value="HTH_TetR"/>
</dbReference>
<evidence type="ECO:0000259" key="5">
    <source>
        <dbReference type="PROSITE" id="PS50977"/>
    </source>
</evidence>
<proteinExistence type="predicted"/>
<dbReference type="Proteomes" id="UP000638263">
    <property type="component" value="Unassembled WGS sequence"/>
</dbReference>
<dbReference type="Pfam" id="PF16859">
    <property type="entry name" value="TetR_C_11"/>
    <property type="match status" value="1"/>
</dbReference>
<evidence type="ECO:0000313" key="7">
    <source>
        <dbReference type="Proteomes" id="UP000638263"/>
    </source>
</evidence>
<reference evidence="6" key="1">
    <citation type="journal article" date="2014" name="Int. J. Syst. Evol. Microbiol.">
        <title>Complete genome sequence of Corynebacterium casei LMG S-19264T (=DSM 44701T), isolated from a smear-ripened cheese.</title>
        <authorList>
            <consortium name="US DOE Joint Genome Institute (JGI-PGF)"/>
            <person name="Walter F."/>
            <person name="Albersmeier A."/>
            <person name="Kalinowski J."/>
            <person name="Ruckert C."/>
        </authorList>
    </citation>
    <scope>NUCLEOTIDE SEQUENCE</scope>
    <source>
        <strain evidence="6">CGMCC 4.3508</strain>
    </source>
</reference>
<comment type="caution">
    <text evidence="6">The sequence shown here is derived from an EMBL/GenBank/DDBJ whole genome shotgun (WGS) entry which is preliminary data.</text>
</comment>
<dbReference type="PANTHER" id="PTHR30055">
    <property type="entry name" value="HTH-TYPE TRANSCRIPTIONAL REGULATOR RUTR"/>
    <property type="match status" value="1"/>
</dbReference>
<dbReference type="InterPro" id="IPR023772">
    <property type="entry name" value="DNA-bd_HTH_TetR-type_CS"/>
</dbReference>
<accession>A0A917VWJ1</accession>
<dbReference type="Pfam" id="PF00440">
    <property type="entry name" value="TetR_N"/>
    <property type="match status" value="1"/>
</dbReference>
<dbReference type="Gene3D" id="1.10.10.60">
    <property type="entry name" value="Homeodomain-like"/>
    <property type="match status" value="1"/>
</dbReference>
<dbReference type="GO" id="GO:0000976">
    <property type="term" value="F:transcription cis-regulatory region binding"/>
    <property type="evidence" value="ECO:0007669"/>
    <property type="project" value="TreeGrafter"/>
</dbReference>
<keyword evidence="1" id="KW-0805">Transcription regulation</keyword>
<dbReference type="InterPro" id="IPR009057">
    <property type="entry name" value="Homeodomain-like_sf"/>
</dbReference>
<keyword evidence="7" id="KW-1185">Reference proteome</keyword>
<reference evidence="6" key="2">
    <citation type="submission" date="2020-09" db="EMBL/GenBank/DDBJ databases">
        <authorList>
            <person name="Sun Q."/>
            <person name="Zhou Y."/>
        </authorList>
    </citation>
    <scope>NUCLEOTIDE SEQUENCE</scope>
    <source>
        <strain evidence="6">CGMCC 4.3508</strain>
    </source>
</reference>
<evidence type="ECO:0000313" key="6">
    <source>
        <dbReference type="EMBL" id="GGL35835.1"/>
    </source>
</evidence>
<dbReference type="RefSeq" id="WP_063000127.1">
    <property type="nucleotide sequence ID" value="NZ_BMMH01000017.1"/>
</dbReference>
<evidence type="ECO:0000256" key="1">
    <source>
        <dbReference type="ARBA" id="ARBA00023015"/>
    </source>
</evidence>
<feature type="domain" description="HTH tetR-type" evidence="5">
    <location>
        <begin position="8"/>
        <end position="68"/>
    </location>
</feature>
<dbReference type="InterPro" id="IPR011075">
    <property type="entry name" value="TetR_C"/>
</dbReference>
<dbReference type="Gene3D" id="1.10.357.10">
    <property type="entry name" value="Tetracycline Repressor, domain 2"/>
    <property type="match status" value="1"/>
</dbReference>
<keyword evidence="3" id="KW-0804">Transcription</keyword>
<dbReference type="GO" id="GO:0003700">
    <property type="term" value="F:DNA-binding transcription factor activity"/>
    <property type="evidence" value="ECO:0007669"/>
    <property type="project" value="TreeGrafter"/>
</dbReference>
<sequence>MAGRTRDARIDIAVLAAARALLDTAGYAGLTIGQVAATAGIHRPAIYRRWPSKRHLVVAVVADLLGLEPTPDTGDLRADLVRSMRELVAALRDTSLGRVLPALVADLAADPELREQLWSRVFGPRRDSTARALRSAIDRGEIDAAADIDFVLDAVAAPIYFRALFGHLPMSDDLADRSVDTILAALRPRP</sequence>
<dbReference type="EMBL" id="BMMH01000017">
    <property type="protein sequence ID" value="GGL35835.1"/>
    <property type="molecule type" value="Genomic_DNA"/>
</dbReference>
<organism evidence="6 7">
    <name type="scientific">Nocardia jinanensis</name>
    <dbReference type="NCBI Taxonomy" id="382504"/>
    <lineage>
        <taxon>Bacteria</taxon>
        <taxon>Bacillati</taxon>
        <taxon>Actinomycetota</taxon>
        <taxon>Actinomycetes</taxon>
        <taxon>Mycobacteriales</taxon>
        <taxon>Nocardiaceae</taxon>
        <taxon>Nocardia</taxon>
    </lineage>
</organism>
<evidence type="ECO:0000256" key="2">
    <source>
        <dbReference type="ARBA" id="ARBA00023125"/>
    </source>
</evidence>
<dbReference type="PROSITE" id="PS01081">
    <property type="entry name" value="HTH_TETR_1"/>
    <property type="match status" value="1"/>
</dbReference>
<gene>
    <name evidence="6" type="ORF">GCM10011588_58330</name>
</gene>
<protein>
    <submittedName>
        <fullName evidence="6">TetR family transcriptional regulator</fullName>
    </submittedName>
</protein>
<name>A0A917VWJ1_9NOCA</name>
<keyword evidence="2 4" id="KW-0238">DNA-binding</keyword>
<dbReference type="InterPro" id="IPR050109">
    <property type="entry name" value="HTH-type_TetR-like_transc_reg"/>
</dbReference>
<dbReference type="SUPFAM" id="SSF48498">
    <property type="entry name" value="Tetracyclin repressor-like, C-terminal domain"/>
    <property type="match status" value="1"/>
</dbReference>
<evidence type="ECO:0000256" key="3">
    <source>
        <dbReference type="ARBA" id="ARBA00023163"/>
    </source>
</evidence>
<dbReference type="InterPro" id="IPR036271">
    <property type="entry name" value="Tet_transcr_reg_TetR-rel_C_sf"/>
</dbReference>